<dbReference type="Pfam" id="PF20684">
    <property type="entry name" value="Fung_rhodopsin"/>
    <property type="match status" value="1"/>
</dbReference>
<dbReference type="OrthoDB" id="3934549at2759"/>
<feature type="transmembrane region" description="Helical" evidence="7">
    <location>
        <begin position="181"/>
        <end position="204"/>
    </location>
</feature>
<keyword evidence="2 7" id="KW-0812">Transmembrane</keyword>
<feature type="transmembrane region" description="Helical" evidence="7">
    <location>
        <begin position="53"/>
        <end position="77"/>
    </location>
</feature>
<gene>
    <name evidence="9" type="ORF">DM02DRAFT_611111</name>
</gene>
<organism evidence="9 10">
    <name type="scientific">Periconia macrospinosa</name>
    <dbReference type="NCBI Taxonomy" id="97972"/>
    <lineage>
        <taxon>Eukaryota</taxon>
        <taxon>Fungi</taxon>
        <taxon>Dikarya</taxon>
        <taxon>Ascomycota</taxon>
        <taxon>Pezizomycotina</taxon>
        <taxon>Dothideomycetes</taxon>
        <taxon>Pleosporomycetidae</taxon>
        <taxon>Pleosporales</taxon>
        <taxon>Massarineae</taxon>
        <taxon>Periconiaceae</taxon>
        <taxon>Periconia</taxon>
    </lineage>
</organism>
<evidence type="ECO:0000259" key="8">
    <source>
        <dbReference type="Pfam" id="PF20684"/>
    </source>
</evidence>
<feature type="domain" description="Rhodopsin" evidence="8">
    <location>
        <begin position="37"/>
        <end position="277"/>
    </location>
</feature>
<feature type="region of interest" description="Disordered" evidence="6">
    <location>
        <begin position="287"/>
        <end position="314"/>
    </location>
</feature>
<evidence type="ECO:0000256" key="5">
    <source>
        <dbReference type="ARBA" id="ARBA00038359"/>
    </source>
</evidence>
<dbReference type="PANTHER" id="PTHR33048">
    <property type="entry name" value="PTH11-LIKE INTEGRAL MEMBRANE PROTEIN (AFU_ORTHOLOGUE AFUA_5G11245)"/>
    <property type="match status" value="1"/>
</dbReference>
<keyword evidence="3 7" id="KW-1133">Transmembrane helix</keyword>
<dbReference type="GO" id="GO:0016020">
    <property type="term" value="C:membrane"/>
    <property type="evidence" value="ECO:0007669"/>
    <property type="project" value="UniProtKB-SubCell"/>
</dbReference>
<keyword evidence="4 7" id="KW-0472">Membrane</keyword>
<sequence length="364" mass="41302">MSLPNLPPDFDLDESRAPNIIASVVILLLIGTVGVALRVVARRKAGNPLWWDDYLVLFAWIPFTLTCIANFIGVYFGAGRHLLWVLQQKPASTMEWFLKYIYAVELMYPFYIGPIKCSLCCLYIRIFGIHRWFRYYNYGIMATTVAWALATLFGSIFQCDPIRETWNPMSDRSMCVDLREFLIGTNTPNVILDFLILTAPMYMIWQLRLSWRKRTLVMGVLALGVGETAFSIVRLAELIDLGTADPTWDFFPPIVWSTVEAAVGLLCACIPTMVTLLPRSWVERINGSSGQRSSGRHTPGYIRATSRSGKGSRFRSADINLDETRIDGEFNDSDSRTAIRKTTVYEVDRDQSTERESISEAVSR</sequence>
<proteinExistence type="inferred from homology"/>
<evidence type="ECO:0000256" key="3">
    <source>
        <dbReference type="ARBA" id="ARBA00022989"/>
    </source>
</evidence>
<evidence type="ECO:0000256" key="7">
    <source>
        <dbReference type="SAM" id="Phobius"/>
    </source>
</evidence>
<feature type="transmembrane region" description="Helical" evidence="7">
    <location>
        <begin position="254"/>
        <end position="277"/>
    </location>
</feature>
<comment type="similarity">
    <text evidence="5">Belongs to the SAT4 family.</text>
</comment>
<name>A0A2V1E387_9PLEO</name>
<evidence type="ECO:0000313" key="10">
    <source>
        <dbReference type="Proteomes" id="UP000244855"/>
    </source>
</evidence>
<accession>A0A2V1E387</accession>
<feature type="transmembrane region" description="Helical" evidence="7">
    <location>
        <begin position="216"/>
        <end position="234"/>
    </location>
</feature>
<dbReference type="EMBL" id="KZ805317">
    <property type="protein sequence ID" value="PVI04998.1"/>
    <property type="molecule type" value="Genomic_DNA"/>
</dbReference>
<evidence type="ECO:0000256" key="1">
    <source>
        <dbReference type="ARBA" id="ARBA00004141"/>
    </source>
</evidence>
<protein>
    <recommendedName>
        <fullName evidence="8">Rhodopsin domain-containing protein</fullName>
    </recommendedName>
</protein>
<evidence type="ECO:0000313" key="9">
    <source>
        <dbReference type="EMBL" id="PVI04998.1"/>
    </source>
</evidence>
<feature type="transmembrane region" description="Helical" evidence="7">
    <location>
        <begin position="20"/>
        <end position="41"/>
    </location>
</feature>
<comment type="subcellular location">
    <subcellularLocation>
        <location evidence="1">Membrane</location>
        <topology evidence="1">Multi-pass membrane protein</topology>
    </subcellularLocation>
</comment>
<feature type="transmembrane region" description="Helical" evidence="7">
    <location>
        <begin position="97"/>
        <end position="124"/>
    </location>
</feature>
<evidence type="ECO:0000256" key="6">
    <source>
        <dbReference type="SAM" id="MobiDB-lite"/>
    </source>
</evidence>
<dbReference type="PANTHER" id="PTHR33048:SF160">
    <property type="entry name" value="SAT4 FAMILY MEMBRANE PROTEIN"/>
    <property type="match status" value="1"/>
</dbReference>
<evidence type="ECO:0000256" key="4">
    <source>
        <dbReference type="ARBA" id="ARBA00023136"/>
    </source>
</evidence>
<keyword evidence="10" id="KW-1185">Reference proteome</keyword>
<feature type="transmembrane region" description="Helical" evidence="7">
    <location>
        <begin position="136"/>
        <end position="157"/>
    </location>
</feature>
<reference evidence="9 10" key="1">
    <citation type="journal article" date="2018" name="Sci. Rep.">
        <title>Comparative genomics provides insights into the lifestyle and reveals functional heterogeneity of dark septate endophytic fungi.</title>
        <authorList>
            <person name="Knapp D.G."/>
            <person name="Nemeth J.B."/>
            <person name="Barry K."/>
            <person name="Hainaut M."/>
            <person name="Henrissat B."/>
            <person name="Johnson J."/>
            <person name="Kuo A."/>
            <person name="Lim J.H.P."/>
            <person name="Lipzen A."/>
            <person name="Nolan M."/>
            <person name="Ohm R.A."/>
            <person name="Tamas L."/>
            <person name="Grigoriev I.V."/>
            <person name="Spatafora J.W."/>
            <person name="Nagy L.G."/>
            <person name="Kovacs G.M."/>
        </authorList>
    </citation>
    <scope>NUCLEOTIDE SEQUENCE [LARGE SCALE GENOMIC DNA]</scope>
    <source>
        <strain evidence="9 10">DSE2036</strain>
    </source>
</reference>
<dbReference type="STRING" id="97972.A0A2V1E387"/>
<dbReference type="InterPro" id="IPR049326">
    <property type="entry name" value="Rhodopsin_dom_fungi"/>
</dbReference>
<dbReference type="InterPro" id="IPR052337">
    <property type="entry name" value="SAT4-like"/>
</dbReference>
<dbReference type="AlphaFoldDB" id="A0A2V1E387"/>
<evidence type="ECO:0000256" key="2">
    <source>
        <dbReference type="ARBA" id="ARBA00022692"/>
    </source>
</evidence>
<dbReference type="Proteomes" id="UP000244855">
    <property type="component" value="Unassembled WGS sequence"/>
</dbReference>